<feature type="transmembrane region" description="Helical" evidence="1">
    <location>
        <begin position="74"/>
        <end position="91"/>
    </location>
</feature>
<protein>
    <recommendedName>
        <fullName evidence="4">DoxX-like family protein</fullName>
    </recommendedName>
</protein>
<evidence type="ECO:0008006" key="4">
    <source>
        <dbReference type="Google" id="ProtNLM"/>
    </source>
</evidence>
<gene>
    <name evidence="2" type="ORF">SAMN05421847_0307</name>
</gene>
<evidence type="ECO:0000313" key="2">
    <source>
        <dbReference type="EMBL" id="SEF55603.1"/>
    </source>
</evidence>
<sequence length="124" mass="14498">MEESYFENEPKKTAAFYIALGGLALFTLMGLGMDGDEFLQRKIIHIPDWYFYIVFGIDFLALLSLVGIAFFKKLAIFAFPVFILLHFYLHQFYLSTFLYTDVTNIFLFIGAGLFTIIPKWKYFK</sequence>
<proteinExistence type="predicted"/>
<accession>A0A1H5SYE4</accession>
<keyword evidence="1" id="KW-0472">Membrane</keyword>
<feature type="transmembrane region" description="Helical" evidence="1">
    <location>
        <begin position="14"/>
        <end position="33"/>
    </location>
</feature>
<feature type="transmembrane region" description="Helical" evidence="1">
    <location>
        <begin position="49"/>
        <end position="67"/>
    </location>
</feature>
<dbReference type="EMBL" id="FNUS01000001">
    <property type="protein sequence ID" value="SEF55603.1"/>
    <property type="molecule type" value="Genomic_DNA"/>
</dbReference>
<keyword evidence="3" id="KW-1185">Reference proteome</keyword>
<dbReference type="RefSeq" id="WP_103912347.1">
    <property type="nucleotide sequence ID" value="NZ_FNUS01000001.1"/>
</dbReference>
<dbReference type="Proteomes" id="UP000236738">
    <property type="component" value="Unassembled WGS sequence"/>
</dbReference>
<evidence type="ECO:0000313" key="3">
    <source>
        <dbReference type="Proteomes" id="UP000236738"/>
    </source>
</evidence>
<keyword evidence="1" id="KW-0812">Transmembrane</keyword>
<keyword evidence="1" id="KW-1133">Transmembrane helix</keyword>
<evidence type="ECO:0000256" key="1">
    <source>
        <dbReference type="SAM" id="Phobius"/>
    </source>
</evidence>
<organism evidence="2 3">
    <name type="scientific">Halpernia humi</name>
    <dbReference type="NCBI Taxonomy" id="493375"/>
    <lineage>
        <taxon>Bacteria</taxon>
        <taxon>Pseudomonadati</taxon>
        <taxon>Bacteroidota</taxon>
        <taxon>Flavobacteriia</taxon>
        <taxon>Flavobacteriales</taxon>
        <taxon>Weeksellaceae</taxon>
        <taxon>Chryseobacterium group</taxon>
        <taxon>Halpernia</taxon>
    </lineage>
</organism>
<reference evidence="3" key="1">
    <citation type="submission" date="2016-10" db="EMBL/GenBank/DDBJ databases">
        <authorList>
            <person name="Varghese N."/>
            <person name="Submissions S."/>
        </authorList>
    </citation>
    <scope>NUCLEOTIDE SEQUENCE [LARGE SCALE GENOMIC DNA]</scope>
    <source>
        <strain evidence="3">DSM 21580</strain>
    </source>
</reference>
<feature type="transmembrane region" description="Helical" evidence="1">
    <location>
        <begin position="97"/>
        <end position="117"/>
    </location>
</feature>
<dbReference type="OrthoDB" id="1266852at2"/>
<dbReference type="AlphaFoldDB" id="A0A1H5SYE4"/>
<name>A0A1H5SYE4_9FLAO</name>